<dbReference type="PANTHER" id="PTHR47718">
    <property type="entry name" value="OS01G0519700 PROTEIN"/>
    <property type="match status" value="1"/>
</dbReference>
<dbReference type="Pfam" id="PF03101">
    <property type="entry name" value="FAR1"/>
    <property type="match status" value="1"/>
</dbReference>
<feature type="compositionally biased region" description="Low complexity" evidence="1">
    <location>
        <begin position="319"/>
        <end position="331"/>
    </location>
</feature>
<comment type="caution">
    <text evidence="3">The sequence shown here is derived from an EMBL/GenBank/DDBJ whole genome shotgun (WGS) entry which is preliminary data.</text>
</comment>
<accession>A0A9N8W8L2</accession>
<keyword evidence="4" id="KW-1185">Reference proteome</keyword>
<dbReference type="OrthoDB" id="5573160at2759"/>
<feature type="region of interest" description="Disordered" evidence="1">
    <location>
        <begin position="564"/>
        <end position="618"/>
    </location>
</feature>
<evidence type="ECO:0000256" key="1">
    <source>
        <dbReference type="SAM" id="MobiDB-lite"/>
    </source>
</evidence>
<name>A0A9N8W8L2_9GLOM</name>
<dbReference type="Proteomes" id="UP000789342">
    <property type="component" value="Unassembled WGS sequence"/>
</dbReference>
<feature type="compositionally biased region" description="Low complexity" evidence="1">
    <location>
        <begin position="419"/>
        <end position="436"/>
    </location>
</feature>
<dbReference type="InterPro" id="IPR004330">
    <property type="entry name" value="FAR1_DNA_bnd_dom"/>
</dbReference>
<feature type="compositionally biased region" description="Basic and acidic residues" evidence="1">
    <location>
        <begin position="598"/>
        <end position="615"/>
    </location>
</feature>
<evidence type="ECO:0000313" key="4">
    <source>
        <dbReference type="Proteomes" id="UP000789342"/>
    </source>
</evidence>
<gene>
    <name evidence="3" type="ORF">AMORRO_LOCUS2017</name>
</gene>
<evidence type="ECO:0000259" key="2">
    <source>
        <dbReference type="Pfam" id="PF03101"/>
    </source>
</evidence>
<feature type="region of interest" description="Disordered" evidence="1">
    <location>
        <begin position="346"/>
        <end position="451"/>
    </location>
</feature>
<dbReference type="AlphaFoldDB" id="A0A9N8W8L2"/>
<reference evidence="3" key="1">
    <citation type="submission" date="2021-06" db="EMBL/GenBank/DDBJ databases">
        <authorList>
            <person name="Kallberg Y."/>
            <person name="Tangrot J."/>
            <person name="Rosling A."/>
        </authorList>
    </citation>
    <scope>NUCLEOTIDE SEQUENCE</scope>
    <source>
        <strain evidence="3">CL551</strain>
    </source>
</reference>
<feature type="compositionally biased region" description="Polar residues" evidence="1">
    <location>
        <begin position="301"/>
        <end position="313"/>
    </location>
</feature>
<organism evidence="3 4">
    <name type="scientific">Acaulospora morrowiae</name>
    <dbReference type="NCBI Taxonomy" id="94023"/>
    <lineage>
        <taxon>Eukaryota</taxon>
        <taxon>Fungi</taxon>
        <taxon>Fungi incertae sedis</taxon>
        <taxon>Mucoromycota</taxon>
        <taxon>Glomeromycotina</taxon>
        <taxon>Glomeromycetes</taxon>
        <taxon>Diversisporales</taxon>
        <taxon>Acaulosporaceae</taxon>
        <taxon>Acaulospora</taxon>
    </lineage>
</organism>
<feature type="domain" description="FAR1" evidence="2">
    <location>
        <begin position="53"/>
        <end position="139"/>
    </location>
</feature>
<feature type="region of interest" description="Disordered" evidence="1">
    <location>
        <begin position="289"/>
        <end position="333"/>
    </location>
</feature>
<protein>
    <submittedName>
        <fullName evidence="3">12340_t:CDS:1</fullName>
    </submittedName>
</protein>
<feature type="compositionally biased region" description="Polar residues" evidence="1">
    <location>
        <begin position="405"/>
        <end position="418"/>
    </location>
</feature>
<evidence type="ECO:0000313" key="3">
    <source>
        <dbReference type="EMBL" id="CAG8474686.1"/>
    </source>
</evidence>
<sequence>MSYVQTEHDAISSLYALRFFGVNSQVSNFSVMDNFYAQLTSLKFPSAKEAASFCRQLAREFGFTIKQETSSNKNVYVYCSREGISESVKVGREAKRKRISLRCDCKWRVVLYKNEQEGDQWVFRKSVNPQHSEHNHDLIPPEHLPTPWPPNVLQRIADHANSDLSTGDIRNAIQQEFPDLLWDERRFYNRLAEERKKKKVRDTEQRVANTIFLAARLASLACSNQEYTDKVYAILNNAFEDICKSAKIDPSSVYKENSSTQGDMTVITTSTSSNSDIICNYPAGTITVKNIPGQKGRPSKKNAQLTSSPLQSRYQRETSAASSTSDSSAQSPLHYGQLLPKRTERASLSHPNERSSTQLHEFRPNVQPQKGMVPSPLNFQGGLANVMLPPQSQLPSSAPSHLHIPSNSQECVHQEGTQSSHLPTDSLSSSQLQIPFPSQPIPFPYSQANPPEIQEETNFKCHSNQLDSQMLSVPPQQFPPQLSLPQQKISPQVSSHSHPTSYQFSDGDIQFQRQLSIVRKEPSLKVENMAVESVSALEQAKEISKAAVIEHLARFHNVNRIQISPASRSKRTSIGKGERDGDLAKMEQRTQQQVTHVEPVKSHNETDPESSHRFEIPTTFDNGIKSDVSSLNMFLRSATKISNFAGAENISKIVNNSDLNNEVTIVDVNARLDPSAATAYNSSVSTLPTTVSFDNGDDNFNNPSIYHTASQRIFTQPLVPMNWMQNYQPNHMTWYSDDISN</sequence>
<feature type="compositionally biased region" description="Basic and acidic residues" evidence="1">
    <location>
        <begin position="576"/>
        <end position="588"/>
    </location>
</feature>
<feature type="compositionally biased region" description="Low complexity" evidence="1">
    <location>
        <begin position="388"/>
        <end position="400"/>
    </location>
</feature>
<dbReference type="EMBL" id="CAJVPV010000808">
    <property type="protein sequence ID" value="CAG8474686.1"/>
    <property type="molecule type" value="Genomic_DNA"/>
</dbReference>
<proteinExistence type="predicted"/>